<dbReference type="PANTHER" id="PTHR33286:SF54">
    <property type="entry name" value="BIFUNCTIONAL INHIBITOR_LIPID-TRANSFER PROTEIN_SEED STORAGE 2S ALBUMIN SUPERFAMILY PROTEIN"/>
    <property type="match status" value="1"/>
</dbReference>
<feature type="signal peptide" evidence="4">
    <location>
        <begin position="1"/>
        <end position="20"/>
    </location>
</feature>
<protein>
    <recommendedName>
        <fullName evidence="5">Bifunctional inhibitor/plant lipid transfer protein/seed storage helical domain-containing protein</fullName>
    </recommendedName>
</protein>
<dbReference type="EMBL" id="RDQH01000328">
    <property type="protein sequence ID" value="RXI05306.1"/>
    <property type="molecule type" value="Genomic_DNA"/>
</dbReference>
<dbReference type="GO" id="GO:0008289">
    <property type="term" value="F:lipid binding"/>
    <property type="evidence" value="ECO:0007669"/>
    <property type="project" value="UniProtKB-KW"/>
</dbReference>
<accession>A0A498KD71</accession>
<proteinExistence type="predicted"/>
<evidence type="ECO:0000256" key="3">
    <source>
        <dbReference type="ARBA" id="ARBA00023121"/>
    </source>
</evidence>
<dbReference type="Gene3D" id="1.10.110.10">
    <property type="entry name" value="Plant lipid-transfer and hydrophobic proteins"/>
    <property type="match status" value="1"/>
</dbReference>
<keyword evidence="7" id="KW-1185">Reference proteome</keyword>
<dbReference type="InterPro" id="IPR016140">
    <property type="entry name" value="Bifunc_inhib/LTP/seed_store"/>
</dbReference>
<dbReference type="InterPro" id="IPR044741">
    <property type="entry name" value="NsLTP-like"/>
</dbReference>
<dbReference type="SUPFAM" id="SSF47699">
    <property type="entry name" value="Bifunctional inhibitor/lipid-transfer protein/seed storage 2S albumin"/>
    <property type="match status" value="1"/>
</dbReference>
<comment type="caution">
    <text evidence="6">The sequence shown here is derived from an EMBL/GenBank/DDBJ whole genome shotgun (WGS) entry which is preliminary data.</text>
</comment>
<sequence length="115" mass="12030">MLNFHFAGLAVLFITGVVLSGEIGGVVGQLCGADIGGLVTQCAAYVQKGTPMTDPSEACCELIRQVDIPCACKHVTKEVEQMVDMNKVVHVVSYCGKPVPKGMKCGSYTVPPVSG</sequence>
<dbReference type="AlphaFoldDB" id="A0A498KD71"/>
<dbReference type="PANTHER" id="PTHR33286">
    <property type="entry name" value="BIFUNCTIONAL INHIBITOR/LIPID-TRANSFER PROTEIN/SEED STORAGE 2S ALBUMIN SUPERFAMILY PROTEIN"/>
    <property type="match status" value="1"/>
</dbReference>
<keyword evidence="4" id="KW-0732">Signal</keyword>
<keyword evidence="3" id="KW-0446">Lipid-binding</keyword>
<gene>
    <name evidence="6" type="ORF">DVH24_006563</name>
</gene>
<name>A0A498KD71_MALDO</name>
<feature type="chain" id="PRO_5019864520" description="Bifunctional inhibitor/plant lipid transfer protein/seed storage helical domain-containing protein" evidence="4">
    <location>
        <begin position="21"/>
        <end position="115"/>
    </location>
</feature>
<organism evidence="6 7">
    <name type="scientific">Malus domestica</name>
    <name type="common">Apple</name>
    <name type="synonym">Pyrus malus</name>
    <dbReference type="NCBI Taxonomy" id="3750"/>
    <lineage>
        <taxon>Eukaryota</taxon>
        <taxon>Viridiplantae</taxon>
        <taxon>Streptophyta</taxon>
        <taxon>Embryophyta</taxon>
        <taxon>Tracheophyta</taxon>
        <taxon>Spermatophyta</taxon>
        <taxon>Magnoliopsida</taxon>
        <taxon>eudicotyledons</taxon>
        <taxon>Gunneridae</taxon>
        <taxon>Pentapetalae</taxon>
        <taxon>rosids</taxon>
        <taxon>fabids</taxon>
        <taxon>Rosales</taxon>
        <taxon>Rosaceae</taxon>
        <taxon>Amygdaloideae</taxon>
        <taxon>Maleae</taxon>
        <taxon>Malus</taxon>
    </lineage>
</organism>
<dbReference type="Pfam" id="PF14368">
    <property type="entry name" value="LTP_2"/>
    <property type="match status" value="1"/>
</dbReference>
<reference evidence="6 7" key="1">
    <citation type="submission" date="2018-10" db="EMBL/GenBank/DDBJ databases">
        <title>A high-quality apple genome assembly.</title>
        <authorList>
            <person name="Hu J."/>
        </authorList>
    </citation>
    <scope>NUCLEOTIDE SEQUENCE [LARGE SCALE GENOMIC DNA]</scope>
    <source>
        <strain evidence="7">cv. HFTH1</strain>
        <tissue evidence="6">Young leaf</tissue>
    </source>
</reference>
<keyword evidence="2" id="KW-0813">Transport</keyword>
<comment type="function">
    <text evidence="1">Plant non-specific lipid-transfer proteins transfer phospholipids as well as galactolipids across membranes. May play a role in wax or cutin deposition in the cell walls of expanding epidermal cells and certain secretory tissues.</text>
</comment>
<evidence type="ECO:0000259" key="5">
    <source>
        <dbReference type="Pfam" id="PF14368"/>
    </source>
</evidence>
<evidence type="ECO:0000313" key="6">
    <source>
        <dbReference type="EMBL" id="RXI05306.1"/>
    </source>
</evidence>
<dbReference type="Proteomes" id="UP000290289">
    <property type="component" value="Chromosome 2"/>
</dbReference>
<evidence type="ECO:0000256" key="1">
    <source>
        <dbReference type="ARBA" id="ARBA00003211"/>
    </source>
</evidence>
<dbReference type="InterPro" id="IPR036312">
    <property type="entry name" value="Bifun_inhib/LTP/seed_sf"/>
</dbReference>
<evidence type="ECO:0000313" key="7">
    <source>
        <dbReference type="Proteomes" id="UP000290289"/>
    </source>
</evidence>
<evidence type="ECO:0000256" key="4">
    <source>
        <dbReference type="SAM" id="SignalP"/>
    </source>
</evidence>
<evidence type="ECO:0000256" key="2">
    <source>
        <dbReference type="ARBA" id="ARBA00022448"/>
    </source>
</evidence>
<feature type="domain" description="Bifunctional inhibitor/plant lipid transfer protein/seed storage helical" evidence="5">
    <location>
        <begin position="27"/>
        <end position="105"/>
    </location>
</feature>
<dbReference type="CDD" id="cd04660">
    <property type="entry name" value="nsLTP_like"/>
    <property type="match status" value="1"/>
</dbReference>